<keyword evidence="2" id="KW-0472">Membrane</keyword>
<feature type="compositionally biased region" description="Basic and acidic residues" evidence="1">
    <location>
        <begin position="178"/>
        <end position="187"/>
    </location>
</feature>
<protein>
    <submittedName>
        <fullName evidence="3">Uncharacterized protein</fullName>
    </submittedName>
</protein>
<organism evidence="3">
    <name type="scientific">Chromera velia CCMP2878</name>
    <dbReference type="NCBI Taxonomy" id="1169474"/>
    <lineage>
        <taxon>Eukaryota</taxon>
        <taxon>Sar</taxon>
        <taxon>Alveolata</taxon>
        <taxon>Colpodellida</taxon>
        <taxon>Chromeraceae</taxon>
        <taxon>Chromera</taxon>
    </lineage>
</organism>
<evidence type="ECO:0000313" key="3">
    <source>
        <dbReference type="EMBL" id="CEM46179.1"/>
    </source>
</evidence>
<name>A0A0G4HP78_9ALVE</name>
<proteinExistence type="predicted"/>
<keyword evidence="2" id="KW-0812">Transmembrane</keyword>
<sequence>MPESDQIGDDALSRCLSRASLETSVQRLLVGGGLCLDASQESFCHRHDQPLCAETLGCPDEGGGAGAVRIEDEAGRLKTRKTGLSAVSCQESEERSLDELEDSLAVSKKARVSVPPNSPTGPSLEVCGGDMEGTVVWQDRDGKGEGEEVCLSVDPLAVGGDREDVEGGVGVESPGRGEGLDLEKGVDSKSGGGAEMDRRESESGDARFAVCRVPGVCWGHTTVYLDSPLQLTSHLYGFFVFCPDKRFVKKWGRRRASITGRKPEHVFLARGFEESGMGGSCTALRQKFNSWGQEWWQWKCCWEDSEGQEVCHDRSSPQNQWLRLSGTVVLILSALDLVNLWLLRRDVRGAVSASAPARRPLIRAVAFFLSLNELVIFGLTVASFSAYRGWAFVVSIVSTLLGILWKLVQFLCVCSARDKKKKGESR</sequence>
<gene>
    <name evidence="3" type="ORF">Cvel_29862</name>
</gene>
<feature type="transmembrane region" description="Helical" evidence="2">
    <location>
        <begin position="364"/>
        <end position="384"/>
    </location>
</feature>
<dbReference type="AlphaFoldDB" id="A0A0G4HP78"/>
<feature type="region of interest" description="Disordered" evidence="1">
    <location>
        <begin position="110"/>
        <end position="129"/>
    </location>
</feature>
<evidence type="ECO:0000256" key="1">
    <source>
        <dbReference type="SAM" id="MobiDB-lite"/>
    </source>
</evidence>
<accession>A0A0G4HP78</accession>
<feature type="region of interest" description="Disordered" evidence="1">
    <location>
        <begin position="161"/>
        <end position="201"/>
    </location>
</feature>
<feature type="transmembrane region" description="Helical" evidence="2">
    <location>
        <begin position="390"/>
        <end position="416"/>
    </location>
</feature>
<dbReference type="EMBL" id="CDMZ01003388">
    <property type="protein sequence ID" value="CEM46179.1"/>
    <property type="molecule type" value="Genomic_DNA"/>
</dbReference>
<keyword evidence="2" id="KW-1133">Transmembrane helix</keyword>
<dbReference type="VEuPathDB" id="CryptoDB:Cvel_29862"/>
<evidence type="ECO:0000256" key="2">
    <source>
        <dbReference type="SAM" id="Phobius"/>
    </source>
</evidence>
<feature type="transmembrane region" description="Helical" evidence="2">
    <location>
        <begin position="321"/>
        <end position="343"/>
    </location>
</feature>
<reference evidence="3" key="1">
    <citation type="submission" date="2014-11" db="EMBL/GenBank/DDBJ databases">
        <authorList>
            <person name="Otto D Thomas"/>
            <person name="Naeem Raeece"/>
        </authorList>
    </citation>
    <scope>NUCLEOTIDE SEQUENCE</scope>
</reference>